<reference evidence="2" key="1">
    <citation type="submission" date="2022-11" db="UniProtKB">
        <authorList>
            <consortium name="WormBaseParasite"/>
        </authorList>
    </citation>
    <scope>IDENTIFICATION</scope>
</reference>
<proteinExistence type="predicted"/>
<accession>A0AC34FI79</accession>
<evidence type="ECO:0000313" key="1">
    <source>
        <dbReference type="Proteomes" id="UP000887579"/>
    </source>
</evidence>
<sequence>MPWDCGFLCLLSEKRRYTEILWRKQLLITADERKAKRRFQSLMKGFDTEDLDVLRKAITSNGQDIMHCAPGPPMDLVEDEEMELLPGCTTVATTMPTTIGINASRITRTSSVRYSNSSRHNSHTTFNRTNNNSINNRHPSSAAYVTIINNRDENSNPTGQQPLLLDQNDNTGGGGGGGGEIDQVFDDCGLIPQIGRPMSMPYLCCKMWRWKELQVDAALHRLEMLPWCRFGTVTINQATVSCCNPYHYALYLYNPENASNSEDQSLTGIMGNGGIGPMPENSLTNDTGFGDEITGNSHYYSAGIGSDDLPPASSPPPIPNNIPLINHISPSPPPIHSHAIAWGKLARWQKRERIGEVVSLVGKFAALGKLAGTVYDGQDIKHEWDVENNVSFALMKRVECEFYEDVWLYNSGDKPLFICLSQSHKSENIRRLSPGYCIRVYRIPTDNESPRYTTPRQNSFDPANSMSILTISVGKGWGINYQRLFVTDMPCRYEIIFT</sequence>
<dbReference type="WBParaSite" id="ES5_v2.g16707.t1">
    <property type="protein sequence ID" value="ES5_v2.g16707.t1"/>
    <property type="gene ID" value="ES5_v2.g16707"/>
</dbReference>
<evidence type="ECO:0000313" key="2">
    <source>
        <dbReference type="WBParaSite" id="ES5_v2.g16707.t1"/>
    </source>
</evidence>
<dbReference type="Proteomes" id="UP000887579">
    <property type="component" value="Unplaced"/>
</dbReference>
<protein>
    <submittedName>
        <fullName evidence="2">Mothers against decapentaplegic homolog</fullName>
    </submittedName>
</protein>
<name>A0AC34FI79_9BILA</name>
<organism evidence="1 2">
    <name type="scientific">Panagrolaimus sp. ES5</name>
    <dbReference type="NCBI Taxonomy" id="591445"/>
    <lineage>
        <taxon>Eukaryota</taxon>
        <taxon>Metazoa</taxon>
        <taxon>Ecdysozoa</taxon>
        <taxon>Nematoda</taxon>
        <taxon>Chromadorea</taxon>
        <taxon>Rhabditida</taxon>
        <taxon>Tylenchina</taxon>
        <taxon>Panagrolaimomorpha</taxon>
        <taxon>Panagrolaimoidea</taxon>
        <taxon>Panagrolaimidae</taxon>
        <taxon>Panagrolaimus</taxon>
    </lineage>
</organism>